<dbReference type="RefSeq" id="WP_318797047.1">
    <property type="nucleotide sequence ID" value="NZ_JARUJP010000004.1"/>
</dbReference>
<gene>
    <name evidence="1" type="ORF">P8V03_05250</name>
</gene>
<dbReference type="Pfam" id="PF00702">
    <property type="entry name" value="Hydrolase"/>
    <property type="match status" value="1"/>
</dbReference>
<proteinExistence type="predicted"/>
<name>A0ABU4JQZ4_9CLOT</name>
<evidence type="ECO:0000313" key="1">
    <source>
        <dbReference type="EMBL" id="MDW8800559.1"/>
    </source>
</evidence>
<dbReference type="GO" id="GO:0016787">
    <property type="term" value="F:hydrolase activity"/>
    <property type="evidence" value="ECO:0007669"/>
    <property type="project" value="UniProtKB-KW"/>
</dbReference>
<dbReference type="InterPro" id="IPR023214">
    <property type="entry name" value="HAD_sf"/>
</dbReference>
<dbReference type="SUPFAM" id="SSF56784">
    <property type="entry name" value="HAD-like"/>
    <property type="match status" value="1"/>
</dbReference>
<dbReference type="Proteomes" id="UP001281656">
    <property type="component" value="Unassembled WGS sequence"/>
</dbReference>
<evidence type="ECO:0000313" key="2">
    <source>
        <dbReference type="Proteomes" id="UP001281656"/>
    </source>
</evidence>
<dbReference type="Gene3D" id="3.40.50.1000">
    <property type="entry name" value="HAD superfamily/HAD-like"/>
    <property type="match status" value="1"/>
</dbReference>
<comment type="caution">
    <text evidence="1">The sequence shown here is derived from an EMBL/GenBank/DDBJ whole genome shotgun (WGS) entry which is preliminary data.</text>
</comment>
<keyword evidence="2" id="KW-1185">Reference proteome</keyword>
<accession>A0ABU4JQZ4</accession>
<keyword evidence="1" id="KW-0378">Hydrolase</keyword>
<sequence length="156" mass="17248">MIQIDIPGRKNLVMENIVFDYNGTLAVDGNLPEDVKEALIELAKRLNVYIITADTYGNVRSQCSELSVKVQTFPKGNATVYKREFVEKLGAENTVAVGNGLNDIEMFKAAELSIAIIGEEGCSTEALINSHIVVKDIKDVFSMILKVDRIRATLRD</sequence>
<organism evidence="1 2">
    <name type="scientific">Clostridium tanneri</name>
    <dbReference type="NCBI Taxonomy" id="3037988"/>
    <lineage>
        <taxon>Bacteria</taxon>
        <taxon>Bacillati</taxon>
        <taxon>Bacillota</taxon>
        <taxon>Clostridia</taxon>
        <taxon>Eubacteriales</taxon>
        <taxon>Clostridiaceae</taxon>
        <taxon>Clostridium</taxon>
    </lineage>
</organism>
<dbReference type="EMBL" id="JARUJP010000004">
    <property type="protein sequence ID" value="MDW8800559.1"/>
    <property type="molecule type" value="Genomic_DNA"/>
</dbReference>
<reference evidence="1 2" key="1">
    <citation type="submission" date="2023-04" db="EMBL/GenBank/DDBJ databases">
        <title>Clostridium tannerae sp. nov., isolated from the fecal material of an alpaca.</title>
        <authorList>
            <person name="Miller S."/>
            <person name="Hendry M."/>
            <person name="King J."/>
            <person name="Sankaranarayanan K."/>
            <person name="Lawson P.A."/>
        </authorList>
    </citation>
    <scope>NUCLEOTIDE SEQUENCE [LARGE SCALE GENOMIC DNA]</scope>
    <source>
        <strain evidence="1 2">A1-XYC3</strain>
    </source>
</reference>
<dbReference type="InterPro" id="IPR036412">
    <property type="entry name" value="HAD-like_sf"/>
</dbReference>
<protein>
    <submittedName>
        <fullName evidence="1">HAD hydrolase family protein</fullName>
    </submittedName>
</protein>